<evidence type="ECO:0008006" key="5">
    <source>
        <dbReference type="Google" id="ProtNLM"/>
    </source>
</evidence>
<keyword evidence="2" id="KW-0732">Signal</keyword>
<evidence type="ECO:0000256" key="2">
    <source>
        <dbReference type="SAM" id="SignalP"/>
    </source>
</evidence>
<comment type="caution">
    <text evidence="3">The sequence shown here is derived from an EMBL/GenBank/DDBJ whole genome shotgun (WGS) entry which is preliminary data.</text>
</comment>
<name>A0A844SJ64_9BRAD</name>
<dbReference type="EMBL" id="WQNF01000011">
    <property type="protein sequence ID" value="MVT67028.1"/>
    <property type="molecule type" value="Genomic_DNA"/>
</dbReference>
<dbReference type="AlphaFoldDB" id="A0A844SJ64"/>
<feature type="signal peptide" evidence="2">
    <location>
        <begin position="1"/>
        <end position="19"/>
    </location>
</feature>
<gene>
    <name evidence="3" type="ORF">GPL21_18170</name>
</gene>
<sequence>MCKLIAVTVLTLICGAAFAQDTGPAPQSGMERPENTNGATQSGAMDTTGMDARRANKSEMKDTAKGAAKRNDAKK</sequence>
<evidence type="ECO:0000313" key="4">
    <source>
        <dbReference type="Proteomes" id="UP000436468"/>
    </source>
</evidence>
<feature type="chain" id="PRO_5032436467" description="Pentapeptide MXKDX repeat protein" evidence="2">
    <location>
        <begin position="20"/>
        <end position="75"/>
    </location>
</feature>
<protein>
    <recommendedName>
        <fullName evidence="5">Pentapeptide MXKDX repeat protein</fullName>
    </recommendedName>
</protein>
<accession>A0A844SJ64</accession>
<organism evidence="3 4">
    <name type="scientific">Bradyrhizobium pachyrhizi</name>
    <dbReference type="NCBI Taxonomy" id="280333"/>
    <lineage>
        <taxon>Bacteria</taxon>
        <taxon>Pseudomonadati</taxon>
        <taxon>Pseudomonadota</taxon>
        <taxon>Alphaproteobacteria</taxon>
        <taxon>Hyphomicrobiales</taxon>
        <taxon>Nitrobacteraceae</taxon>
        <taxon>Bradyrhizobium</taxon>
    </lineage>
</organism>
<keyword evidence="4" id="KW-1185">Reference proteome</keyword>
<proteinExistence type="predicted"/>
<evidence type="ECO:0000256" key="1">
    <source>
        <dbReference type="SAM" id="MobiDB-lite"/>
    </source>
</evidence>
<evidence type="ECO:0000313" key="3">
    <source>
        <dbReference type="EMBL" id="MVT67028.1"/>
    </source>
</evidence>
<feature type="compositionally biased region" description="Basic and acidic residues" evidence="1">
    <location>
        <begin position="51"/>
        <end position="75"/>
    </location>
</feature>
<dbReference type="Proteomes" id="UP000436468">
    <property type="component" value="Unassembled WGS sequence"/>
</dbReference>
<feature type="compositionally biased region" description="Polar residues" evidence="1">
    <location>
        <begin position="35"/>
        <end position="45"/>
    </location>
</feature>
<reference evidence="3 4" key="1">
    <citation type="submission" date="2019-12" db="EMBL/GenBank/DDBJ databases">
        <title>Draft genome sequences Bradyrhizobium cajani AMBPC1010, Bradyrhizobium pachyrhizi AMBPC1040 and Bradyrhizobium yuanmingense ALSPC3051, three plant growth promoting strains isolated from nodules of Cajanus cajan L. in Dominican Republic.</title>
        <authorList>
            <person name="Flores-Felix J.D."/>
            <person name="Araujo J."/>
            <person name="Diaz-Alcantara C."/>
            <person name="Gonzalez-Andres F."/>
            <person name="Velazquez E."/>
        </authorList>
    </citation>
    <scope>NUCLEOTIDE SEQUENCE [LARGE SCALE GENOMIC DNA]</scope>
    <source>
        <strain evidence="3 4">1040</strain>
    </source>
</reference>
<feature type="region of interest" description="Disordered" evidence="1">
    <location>
        <begin position="20"/>
        <end position="75"/>
    </location>
</feature>
<dbReference type="RefSeq" id="WP_157345025.1">
    <property type="nucleotide sequence ID" value="NZ_WQNF01000011.1"/>
</dbReference>